<dbReference type="RefSeq" id="WP_045842277.1">
    <property type="nucleotide sequence ID" value="NZ_CP083405.1"/>
</dbReference>
<sequence length="234" mass="24460">MNDRKWVVSSVVLVTLSACLALGLSGCSSTKPDTQEQSSSSSSASSDPALAAEIKQSLETTKALSSVHVVVQTTGKVDALLGISNADVDVRANPLAVEGICTYNDQPGVPFRVLGDNISVKLFDDWSNLGSISDLSTSHVLDPHTGITQLLSGVTNLQAQGAEVIDRIPTTKITGTVPTSSVKVLDPKARGSKLATVWIAQDGSHHLVRASIDLSSGSVQLTQSKWNEPVTLTG</sequence>
<evidence type="ECO:0000256" key="3">
    <source>
        <dbReference type="ARBA" id="ARBA00022475"/>
    </source>
</evidence>
<keyword evidence="4 9" id="KW-0732">Signal</keyword>
<evidence type="ECO:0000256" key="6">
    <source>
        <dbReference type="ARBA" id="ARBA00023139"/>
    </source>
</evidence>
<evidence type="ECO:0000313" key="10">
    <source>
        <dbReference type="EMBL" id="KJX75851.1"/>
    </source>
</evidence>
<dbReference type="PROSITE" id="PS51257">
    <property type="entry name" value="PROKAR_LIPOPROTEIN"/>
    <property type="match status" value="1"/>
</dbReference>
<feature type="region of interest" description="Disordered" evidence="8">
    <location>
        <begin position="29"/>
        <end position="48"/>
    </location>
</feature>
<keyword evidence="11" id="KW-1185">Reference proteome</keyword>
<evidence type="ECO:0000256" key="5">
    <source>
        <dbReference type="ARBA" id="ARBA00023136"/>
    </source>
</evidence>
<keyword evidence="6" id="KW-0564">Palmitate</keyword>
<evidence type="ECO:0000256" key="1">
    <source>
        <dbReference type="ARBA" id="ARBA00004196"/>
    </source>
</evidence>
<dbReference type="EMBL" id="JRPY01000010">
    <property type="protein sequence ID" value="KJX75851.1"/>
    <property type="molecule type" value="Genomic_DNA"/>
</dbReference>
<dbReference type="SUPFAM" id="SSF89392">
    <property type="entry name" value="Prokaryotic lipoproteins and lipoprotein localization factors"/>
    <property type="match status" value="1"/>
</dbReference>
<feature type="chain" id="PRO_5039386583" evidence="9">
    <location>
        <begin position="21"/>
        <end position="234"/>
    </location>
</feature>
<dbReference type="Pfam" id="PF07161">
    <property type="entry name" value="LppX_LprAFG"/>
    <property type="match status" value="1"/>
</dbReference>
<dbReference type="InterPro" id="IPR009830">
    <property type="entry name" value="LppX/LprAFG"/>
</dbReference>
<organism evidence="10 11">
    <name type="scientific">Mycobacterium lepromatosis</name>
    <dbReference type="NCBI Taxonomy" id="480418"/>
    <lineage>
        <taxon>Bacteria</taxon>
        <taxon>Bacillati</taxon>
        <taxon>Actinomycetota</taxon>
        <taxon>Actinomycetes</taxon>
        <taxon>Mycobacteriales</taxon>
        <taxon>Mycobacteriaceae</taxon>
        <taxon>Mycobacterium</taxon>
    </lineage>
</organism>
<evidence type="ECO:0000256" key="7">
    <source>
        <dbReference type="ARBA" id="ARBA00023288"/>
    </source>
</evidence>
<keyword evidence="5" id="KW-0472">Membrane</keyword>
<evidence type="ECO:0000256" key="8">
    <source>
        <dbReference type="SAM" id="MobiDB-lite"/>
    </source>
</evidence>
<dbReference type="Proteomes" id="UP000053699">
    <property type="component" value="Unassembled WGS sequence"/>
</dbReference>
<feature type="signal peptide" evidence="9">
    <location>
        <begin position="1"/>
        <end position="20"/>
    </location>
</feature>
<reference evidence="10 11" key="1">
    <citation type="journal article" date="2015" name="Proc. Natl. Acad. Sci. U.S.A.">
        <title>Insight into the evolution and origin of leprosy bacilli from the genome sequence of Mycobacterium lepromatosis.</title>
        <authorList>
            <person name="Singh P."/>
            <person name="Benjak A."/>
            <person name="Schuenemann V.J."/>
            <person name="Herbig A."/>
            <person name="Avanzi C."/>
            <person name="Busso P."/>
            <person name="Nieselt K."/>
            <person name="Krause J."/>
            <person name="Vera-Cabrera L."/>
            <person name="Cole S.T."/>
        </authorList>
    </citation>
    <scope>NUCLEOTIDE SEQUENCE [LARGE SCALE GENOMIC DNA]</scope>
    <source>
        <strain evidence="10 11">Mx1-22A</strain>
    </source>
</reference>
<gene>
    <name evidence="10" type="primary">lppX</name>
    <name evidence="10" type="ORF">MLPM_0136</name>
</gene>
<accession>A0A0F4ES93</accession>
<dbReference type="GO" id="GO:0030313">
    <property type="term" value="C:cell envelope"/>
    <property type="evidence" value="ECO:0007669"/>
    <property type="project" value="UniProtKB-SubCell"/>
</dbReference>
<evidence type="ECO:0000256" key="9">
    <source>
        <dbReference type="SAM" id="SignalP"/>
    </source>
</evidence>
<dbReference type="Gene3D" id="2.50.20.20">
    <property type="match status" value="1"/>
</dbReference>
<evidence type="ECO:0000256" key="2">
    <source>
        <dbReference type="ARBA" id="ARBA00009194"/>
    </source>
</evidence>
<name>A0A0F4ES93_9MYCO</name>
<comment type="caution">
    <text evidence="10">The sequence shown here is derived from an EMBL/GenBank/DDBJ whole genome shotgun (WGS) entry which is preliminary data.</text>
</comment>
<proteinExistence type="inferred from homology"/>
<evidence type="ECO:0000313" key="11">
    <source>
        <dbReference type="Proteomes" id="UP000053699"/>
    </source>
</evidence>
<dbReference type="AlphaFoldDB" id="A0A0F4ES93"/>
<keyword evidence="3" id="KW-1003">Cell membrane</keyword>
<dbReference type="InterPro" id="IPR029046">
    <property type="entry name" value="LolA/LolB/LppX"/>
</dbReference>
<keyword evidence="7 10" id="KW-0449">Lipoprotein</keyword>
<dbReference type="CDD" id="cd16334">
    <property type="entry name" value="LppX-like"/>
    <property type="match status" value="1"/>
</dbReference>
<dbReference type="OrthoDB" id="4707201at2"/>
<dbReference type="PATRIC" id="fig|480418.6.peg.370"/>
<dbReference type="STRING" id="480418.GCA_000975265_01120"/>
<protein>
    <submittedName>
        <fullName evidence="10">Lipoprotein</fullName>
    </submittedName>
</protein>
<comment type="similarity">
    <text evidence="2">Belongs to the LppX/LprAFG lipoprotein family.</text>
</comment>
<evidence type="ECO:0000256" key="4">
    <source>
        <dbReference type="ARBA" id="ARBA00022729"/>
    </source>
</evidence>
<comment type="subcellular location">
    <subcellularLocation>
        <location evidence="1">Cell envelope</location>
    </subcellularLocation>
</comment>